<dbReference type="EMBL" id="OU015566">
    <property type="protein sequence ID" value="CAG5104946.1"/>
    <property type="molecule type" value="Genomic_DNA"/>
</dbReference>
<feature type="region of interest" description="Disordered" evidence="3">
    <location>
        <begin position="690"/>
        <end position="780"/>
    </location>
</feature>
<dbReference type="Gene3D" id="1.25.10.10">
    <property type="entry name" value="Leucine-rich Repeat Variant"/>
    <property type="match status" value="1"/>
</dbReference>
<protein>
    <submittedName>
        <fullName evidence="4">Oidioi.mRNA.OKI2018_I69.chr1.g1695.t2.cds</fullName>
    </submittedName>
</protein>
<dbReference type="InterPro" id="IPR000225">
    <property type="entry name" value="Armadillo"/>
</dbReference>
<sequence length="852" mass="93979">MGQVFEEWQHEYANEQVSDLNRDMVRTRADRIRAAMFPETLDDGSSFVSTQYETGEATCVQKLAQPSQLLKEAIVMLIHYKDDVDVTAIAIPELIKLLQDPDRGVARQAAGTVFQLAKKEAPRHALIESPDLIPAIVKVLTTNDDPETVKALAGTLTAISGSKKGLLSIFRSGGIPALVKMLSSPVEKVVHYSLTTLHNILQHQGDDAKRAVRLAGGVQKMVDLLSKDNAPLRMLALLTDCLEMLSFQHQESKLIIVSKHGTQQLIRILQHNADYEKLLFTTCRLLKVLSVETSNKQVIIECNGMNILGAMLDNPSNRVVMNCLWTLRNLSDQATKEEGLDDLLQRSVRLLESNDVGIVMCCVGILSNLTCNNARNKALVCHFGGVQALVQTMLQAVERDDITEPAICALRHLTSRHEQAKAAQEAVRHGIPTLVKLLGPDSHYPLVKAVIGLCRNLGIGSANQQYLRDAGAIPKLIELLFRADGEMSRGYRDDDEDGVVPEDVAEGSTGALHVLARDPMNRQLIRQSNVIPTVVRFLSSPNGNMQRSAAGLLCELATDKEAADQIEAQNATVILQPLLHSANECVATYAAATMYRMSEDKPHDIRKRLSQELTNSLFRPEDLDDHYNNDEAIFRTTRPIFGMVDAQKAAEKAVKAAGEEYEKQMKEYQIAVEKQKEAERNIDEEIARLEAAKNKPKASGTVQMKKKGSQVTPKPESGIENTSFVRESPSRMSKASLPQTLRASTHASARASGRSSAVPKPRSSPPEKQAKMEIDENLNSTTNNSKHITVFTEADIEMISIAAQKSEVTTYHDEGTSLLPSEHRSPTAMTQMSRSGHQTPDQQLNGWHDTDI</sequence>
<feature type="compositionally biased region" description="Low complexity" evidence="3">
    <location>
        <begin position="742"/>
        <end position="757"/>
    </location>
</feature>
<dbReference type="CDD" id="cd21719">
    <property type="entry name" value="CTNNAbd_CTNNB1-like"/>
    <property type="match status" value="1"/>
</dbReference>
<feature type="repeat" description="ARM" evidence="2">
    <location>
        <begin position="260"/>
        <end position="304"/>
    </location>
</feature>
<feature type="repeat" description="ARM" evidence="2">
    <location>
        <begin position="471"/>
        <end position="530"/>
    </location>
</feature>
<feature type="compositionally biased region" description="Basic and acidic residues" evidence="3">
    <location>
        <begin position="810"/>
        <end position="825"/>
    </location>
</feature>
<feature type="region of interest" description="Disordered" evidence="3">
    <location>
        <begin position="808"/>
        <end position="852"/>
    </location>
</feature>
<dbReference type="InterPro" id="IPR011989">
    <property type="entry name" value="ARM-like"/>
</dbReference>
<evidence type="ECO:0000313" key="5">
    <source>
        <dbReference type="Proteomes" id="UP001158576"/>
    </source>
</evidence>
<feature type="repeat" description="ARM" evidence="2">
    <location>
        <begin position="216"/>
        <end position="256"/>
    </location>
</feature>
<feature type="repeat" description="ARM" evidence="2">
    <location>
        <begin position="429"/>
        <end position="472"/>
    </location>
</feature>
<feature type="repeat" description="ARM" evidence="2">
    <location>
        <begin position="173"/>
        <end position="217"/>
    </location>
</feature>
<dbReference type="InterPro" id="IPR013284">
    <property type="entry name" value="Beta-catenin"/>
</dbReference>
<organism evidence="4 5">
    <name type="scientific">Oikopleura dioica</name>
    <name type="common">Tunicate</name>
    <dbReference type="NCBI Taxonomy" id="34765"/>
    <lineage>
        <taxon>Eukaryota</taxon>
        <taxon>Metazoa</taxon>
        <taxon>Chordata</taxon>
        <taxon>Tunicata</taxon>
        <taxon>Appendicularia</taxon>
        <taxon>Copelata</taxon>
        <taxon>Oikopleuridae</taxon>
        <taxon>Oikopleura</taxon>
    </lineage>
</organism>
<feature type="repeat" description="ARM" evidence="2">
    <location>
        <begin position="384"/>
        <end position="422"/>
    </location>
</feature>
<evidence type="ECO:0000256" key="3">
    <source>
        <dbReference type="SAM" id="MobiDB-lite"/>
    </source>
</evidence>
<dbReference type="Proteomes" id="UP001158576">
    <property type="component" value="Chromosome 1"/>
</dbReference>
<dbReference type="PANTHER" id="PTHR45976">
    <property type="entry name" value="ARMADILLO SEGMENT POLARITY PROTEIN"/>
    <property type="match status" value="1"/>
</dbReference>
<keyword evidence="5" id="KW-1185">Reference proteome</keyword>
<dbReference type="CDD" id="cd22249">
    <property type="entry name" value="UDM1_RNF168_RNF169-like"/>
    <property type="match status" value="1"/>
</dbReference>
<feature type="compositionally biased region" description="Polar residues" evidence="3">
    <location>
        <begin position="719"/>
        <end position="741"/>
    </location>
</feature>
<evidence type="ECO:0000313" key="4">
    <source>
        <dbReference type="EMBL" id="CAG5104946.1"/>
    </source>
</evidence>
<evidence type="ECO:0000256" key="2">
    <source>
        <dbReference type="PROSITE-ProRule" id="PRU00259"/>
    </source>
</evidence>
<dbReference type="SMART" id="SM00185">
    <property type="entry name" value="ARM"/>
    <property type="match status" value="11"/>
</dbReference>
<proteinExistence type="inferred from homology"/>
<feature type="repeat" description="ARM" evidence="2">
    <location>
        <begin position="342"/>
        <end position="384"/>
    </location>
</feature>
<feature type="repeat" description="ARM" evidence="2">
    <location>
        <begin position="529"/>
        <end position="571"/>
    </location>
</feature>
<gene>
    <name evidence="4" type="ORF">OKIOD_LOCUS10460</name>
</gene>
<dbReference type="PROSITE" id="PS50176">
    <property type="entry name" value="ARM_REPEAT"/>
    <property type="match status" value="10"/>
</dbReference>
<reference evidence="4 5" key="1">
    <citation type="submission" date="2021-04" db="EMBL/GenBank/DDBJ databases">
        <authorList>
            <person name="Bliznina A."/>
        </authorList>
    </citation>
    <scope>NUCLEOTIDE SEQUENCE [LARGE SCALE GENOMIC DNA]</scope>
</reference>
<accession>A0ABN7SSJ1</accession>
<comment type="similarity">
    <text evidence="1">Belongs to the beta-catenin family.</text>
</comment>
<feature type="repeat" description="ARM" evidence="2">
    <location>
        <begin position="89"/>
        <end position="131"/>
    </location>
</feature>
<dbReference type="PRINTS" id="PR01869">
    <property type="entry name" value="BCATNINFAMLY"/>
</dbReference>
<name>A0ABN7SSJ1_OIKDI</name>
<dbReference type="Pfam" id="PF00514">
    <property type="entry name" value="Arm"/>
    <property type="match status" value="4"/>
</dbReference>
<feature type="compositionally biased region" description="Polar residues" evidence="3">
    <location>
        <begin position="827"/>
        <end position="845"/>
    </location>
</feature>
<dbReference type="SUPFAM" id="SSF48371">
    <property type="entry name" value="ARM repeat"/>
    <property type="match status" value="1"/>
</dbReference>
<evidence type="ECO:0000256" key="1">
    <source>
        <dbReference type="ARBA" id="ARBA00005462"/>
    </source>
</evidence>
<dbReference type="InterPro" id="IPR016024">
    <property type="entry name" value="ARM-type_fold"/>
</dbReference>
<feature type="repeat" description="ARM" evidence="2">
    <location>
        <begin position="131"/>
        <end position="174"/>
    </location>
</feature>